<evidence type="ECO:0000313" key="2">
    <source>
        <dbReference type="EMBL" id="AZB24299.1"/>
    </source>
</evidence>
<name>A0A3G6T8P6_9FLAO</name>
<dbReference type="EMBL" id="CP033932">
    <property type="protein sequence ID" value="AZB24299.1"/>
    <property type="molecule type" value="Genomic_DNA"/>
</dbReference>
<dbReference type="KEGG" id="cben:EG339_06590"/>
<protein>
    <submittedName>
        <fullName evidence="2">Uncharacterized protein</fullName>
    </submittedName>
</protein>
<organism evidence="2 3">
    <name type="scientific">Chryseobacterium bernardetii</name>
    <dbReference type="NCBI Taxonomy" id="1241978"/>
    <lineage>
        <taxon>Bacteria</taxon>
        <taxon>Pseudomonadati</taxon>
        <taxon>Bacteroidota</taxon>
        <taxon>Flavobacteriia</taxon>
        <taxon>Flavobacteriales</taxon>
        <taxon>Weeksellaceae</taxon>
        <taxon>Chryseobacterium group</taxon>
        <taxon>Chryseobacterium</taxon>
    </lineage>
</organism>
<accession>A0A3G6T8P6</accession>
<feature type="region of interest" description="Disordered" evidence="1">
    <location>
        <begin position="242"/>
        <end position="263"/>
    </location>
</feature>
<dbReference type="RefSeq" id="WP_123869410.1">
    <property type="nucleotide sequence ID" value="NZ_CP033932.1"/>
</dbReference>
<reference evidence="3" key="1">
    <citation type="submission" date="2018-11" db="EMBL/GenBank/DDBJ databases">
        <title>Proposal to divide the Flavobacteriaceae and reorganize its genera based on Amino Acid Identity values calculated from whole genome sequences.</title>
        <authorList>
            <person name="Nicholson A.C."/>
            <person name="Gulvik C.A."/>
            <person name="Whitney A.M."/>
            <person name="Humrighouse B.W."/>
            <person name="Bell M."/>
            <person name="Holmes B."/>
            <person name="Steigerwalt A.G."/>
            <person name="Villarma A."/>
            <person name="Sheth M."/>
            <person name="Batra D."/>
            <person name="Pryor J."/>
            <person name="Bernardet J.-F."/>
            <person name="Hugo C."/>
            <person name="Kampfer P."/>
            <person name="Newman J."/>
            <person name="McQuiston J.R."/>
        </authorList>
    </citation>
    <scope>NUCLEOTIDE SEQUENCE [LARGE SCALE GENOMIC DNA]</scope>
    <source>
        <strain evidence="3">G0229</strain>
    </source>
</reference>
<evidence type="ECO:0000256" key="1">
    <source>
        <dbReference type="SAM" id="MobiDB-lite"/>
    </source>
</evidence>
<dbReference type="AlphaFoldDB" id="A0A3G6T8P6"/>
<dbReference type="GeneID" id="99064478"/>
<feature type="compositionally biased region" description="Low complexity" evidence="1">
    <location>
        <begin position="250"/>
        <end position="263"/>
    </location>
</feature>
<keyword evidence="3" id="KW-1185">Reference proteome</keyword>
<dbReference type="Proteomes" id="UP000271193">
    <property type="component" value="Chromosome"/>
</dbReference>
<gene>
    <name evidence="2" type="ORF">EG339_06590</name>
</gene>
<evidence type="ECO:0000313" key="3">
    <source>
        <dbReference type="Proteomes" id="UP000271193"/>
    </source>
</evidence>
<proteinExistence type="predicted"/>
<sequence>METKIADIQLIQFPESVQKQRKATHGVVVNTENFDAKTQKLLISVNNKVYEADPVTKEIEIILKEPPKSDLQNTIFSSDTYRVKAHIIDSKTEKILGSKLQEFKTEVQNFQHQKYDELLSTSNVVLGDYKSILEKWRQELSTKDMDMSHPEPWKEFDVYSQYIGYLCYGINAKANNNSNTFLTGFTAAIKYEAYNIGNGSKEGFHNWMYLLNVWMDNRGELVDARMDLFAYRCNLQSGPEREILRGNTGKGKSSVSQSSWGSVSKGKKLHDEIFLQKKLILLDNIRDMDFEANSSLKDFYNRTASILREASIFNRTSDISYSFALANKEDDNLLSTIAGKSAAHDYPFLTEIIKNKQFGVFKEIQGIFGYIFDDVLGAVSFSKKLFNYRGPFLLGSIAVEKNNAGAIHSFQDDNPDAILYDLQLLNKTNLKP</sequence>